<organism evidence="1 2">
    <name type="scientific">Aquipuribacter nitratireducens</name>
    <dbReference type="NCBI Taxonomy" id="650104"/>
    <lineage>
        <taxon>Bacteria</taxon>
        <taxon>Bacillati</taxon>
        <taxon>Actinomycetota</taxon>
        <taxon>Actinomycetes</taxon>
        <taxon>Micrococcales</taxon>
        <taxon>Intrasporangiaceae</taxon>
        <taxon>Aquipuribacter</taxon>
    </lineage>
</organism>
<dbReference type="RefSeq" id="WP_340270976.1">
    <property type="nucleotide sequence ID" value="NZ_JBBEOG010000008.1"/>
</dbReference>
<sequence length="128" mass="13154">MDADQDPRTGVALPGDRDLSLDLVGLVLRAVVRDGTRFLLRAGGGRGTWTSGGRRHTSGDGPPVVLDLSFVLADPADAPAGSAADAAYEVLLRWRDTGTALRLVGAPGKEHVLFEPGGTAVPVGSARG</sequence>
<dbReference type="EMBL" id="JBHSLD010000007">
    <property type="protein sequence ID" value="MFC5381059.1"/>
    <property type="molecule type" value="Genomic_DNA"/>
</dbReference>
<gene>
    <name evidence="1" type="ORF">ACFPJ6_09665</name>
</gene>
<evidence type="ECO:0000313" key="1">
    <source>
        <dbReference type="EMBL" id="MFC5381059.1"/>
    </source>
</evidence>
<name>A0ABW0GN18_9MICO</name>
<dbReference type="Proteomes" id="UP001596122">
    <property type="component" value="Unassembled WGS sequence"/>
</dbReference>
<comment type="caution">
    <text evidence="1">The sequence shown here is derived from an EMBL/GenBank/DDBJ whole genome shotgun (WGS) entry which is preliminary data.</text>
</comment>
<keyword evidence="2" id="KW-1185">Reference proteome</keyword>
<proteinExistence type="predicted"/>
<protein>
    <submittedName>
        <fullName evidence="1">Uncharacterized protein</fullName>
    </submittedName>
</protein>
<reference evidence="2" key="1">
    <citation type="journal article" date="2019" name="Int. J. Syst. Evol. Microbiol.">
        <title>The Global Catalogue of Microorganisms (GCM) 10K type strain sequencing project: providing services to taxonomists for standard genome sequencing and annotation.</title>
        <authorList>
            <consortium name="The Broad Institute Genomics Platform"/>
            <consortium name="The Broad Institute Genome Sequencing Center for Infectious Disease"/>
            <person name="Wu L."/>
            <person name="Ma J."/>
        </authorList>
    </citation>
    <scope>NUCLEOTIDE SEQUENCE [LARGE SCALE GENOMIC DNA]</scope>
    <source>
        <strain evidence="2">CCUG 43114</strain>
    </source>
</reference>
<evidence type="ECO:0000313" key="2">
    <source>
        <dbReference type="Proteomes" id="UP001596122"/>
    </source>
</evidence>
<accession>A0ABW0GN18</accession>